<dbReference type="Gene3D" id="3.30.1160.10">
    <property type="entry name" value="Cyanate lyase, C-terminal domain"/>
    <property type="match status" value="1"/>
</dbReference>
<dbReference type="KEGG" id="pavi:110767311"/>
<sequence>MLWVSHCINCSGNNGILVRMHGHEFGKASGMGSLLLCVGLNYFLGGTSRNYRYNLCDLFWVFVSLTAHSCFTYSMSAIDFYYLVDKVKGVDGKDRVALVFDGKYLPHSKQFFLVENAQLSS</sequence>
<dbReference type="SUPFAM" id="SSF55234">
    <property type="entry name" value="Cyanase C-terminal domain"/>
    <property type="match status" value="1"/>
</dbReference>
<evidence type="ECO:0000259" key="2">
    <source>
        <dbReference type="Pfam" id="PF02560"/>
    </source>
</evidence>
<dbReference type="Proteomes" id="UP000515124">
    <property type="component" value="Unplaced"/>
</dbReference>
<reference evidence="4" key="1">
    <citation type="submission" date="2025-08" db="UniProtKB">
        <authorList>
            <consortium name="RefSeq"/>
        </authorList>
    </citation>
    <scope>IDENTIFICATION</scope>
</reference>
<dbReference type="RefSeq" id="XP_021826509.1">
    <property type="nucleotide sequence ID" value="XM_021970817.1"/>
</dbReference>
<dbReference type="AlphaFoldDB" id="A0A6P5TH42"/>
<name>A0A6P5TH42_PRUAV</name>
<feature type="transmembrane region" description="Helical" evidence="1">
    <location>
        <begin position="28"/>
        <end position="46"/>
    </location>
</feature>
<gene>
    <name evidence="4" type="primary">LOC110767311</name>
</gene>
<evidence type="ECO:0000256" key="1">
    <source>
        <dbReference type="SAM" id="Phobius"/>
    </source>
</evidence>
<feature type="transmembrane region" description="Helical" evidence="1">
    <location>
        <begin position="58"/>
        <end position="84"/>
    </location>
</feature>
<dbReference type="PANTHER" id="PTHR34186">
    <property type="entry name" value="CYANATE HYDRATASE"/>
    <property type="match status" value="1"/>
</dbReference>
<evidence type="ECO:0000313" key="3">
    <source>
        <dbReference type="Proteomes" id="UP000515124"/>
    </source>
</evidence>
<dbReference type="InterPro" id="IPR008076">
    <property type="entry name" value="Cyanase"/>
</dbReference>
<protein>
    <submittedName>
        <fullName evidence="4">Uncharacterized protein LOC110767311 isoform X1</fullName>
    </submittedName>
</protein>
<keyword evidence="1" id="KW-0472">Membrane</keyword>
<feature type="domain" description="Cyanate lyase C-terminal" evidence="2">
    <location>
        <begin position="75"/>
        <end position="108"/>
    </location>
</feature>
<dbReference type="GO" id="GO:0008824">
    <property type="term" value="F:cyanate hydratase activity"/>
    <property type="evidence" value="ECO:0007669"/>
    <property type="project" value="InterPro"/>
</dbReference>
<keyword evidence="3" id="KW-1185">Reference proteome</keyword>
<dbReference type="Pfam" id="PF02560">
    <property type="entry name" value="Cyanate_lyase"/>
    <property type="match status" value="1"/>
</dbReference>
<dbReference type="GeneID" id="110767311"/>
<keyword evidence="1" id="KW-1133">Transmembrane helix</keyword>
<proteinExistence type="predicted"/>
<organism evidence="3 4">
    <name type="scientific">Prunus avium</name>
    <name type="common">Cherry</name>
    <name type="synonym">Cerasus avium</name>
    <dbReference type="NCBI Taxonomy" id="42229"/>
    <lineage>
        <taxon>Eukaryota</taxon>
        <taxon>Viridiplantae</taxon>
        <taxon>Streptophyta</taxon>
        <taxon>Embryophyta</taxon>
        <taxon>Tracheophyta</taxon>
        <taxon>Spermatophyta</taxon>
        <taxon>Magnoliopsida</taxon>
        <taxon>eudicotyledons</taxon>
        <taxon>Gunneridae</taxon>
        <taxon>Pentapetalae</taxon>
        <taxon>rosids</taxon>
        <taxon>fabids</taxon>
        <taxon>Rosales</taxon>
        <taxon>Rosaceae</taxon>
        <taxon>Amygdaloideae</taxon>
        <taxon>Amygdaleae</taxon>
        <taxon>Prunus</taxon>
    </lineage>
</organism>
<accession>A0A6P5TH42</accession>
<evidence type="ECO:0000313" key="4">
    <source>
        <dbReference type="RefSeq" id="XP_021826509.1"/>
    </source>
</evidence>
<dbReference type="InterPro" id="IPR036581">
    <property type="entry name" value="Cyanate_lyase_C_sf"/>
</dbReference>
<dbReference type="PANTHER" id="PTHR34186:SF2">
    <property type="entry name" value="CYANATE HYDRATASE"/>
    <property type="match status" value="1"/>
</dbReference>
<keyword evidence="1" id="KW-0812">Transmembrane</keyword>
<dbReference type="InterPro" id="IPR003712">
    <property type="entry name" value="Cyanate_lyase_C"/>
</dbReference>